<organism evidence="1">
    <name type="scientific">marine metagenome</name>
    <dbReference type="NCBI Taxonomy" id="408172"/>
    <lineage>
        <taxon>unclassified sequences</taxon>
        <taxon>metagenomes</taxon>
        <taxon>ecological metagenomes</taxon>
    </lineage>
</organism>
<dbReference type="AlphaFoldDB" id="A0A382R6Y9"/>
<accession>A0A382R6Y9</accession>
<gene>
    <name evidence="1" type="ORF">METZ01_LOCUS346310</name>
</gene>
<reference evidence="1" key="1">
    <citation type="submission" date="2018-05" db="EMBL/GenBank/DDBJ databases">
        <authorList>
            <person name="Lanie J.A."/>
            <person name="Ng W.-L."/>
            <person name="Kazmierczak K.M."/>
            <person name="Andrzejewski T.M."/>
            <person name="Davidsen T.M."/>
            <person name="Wayne K.J."/>
            <person name="Tettelin H."/>
            <person name="Glass J.I."/>
            <person name="Rusch D."/>
            <person name="Podicherti R."/>
            <person name="Tsui H.-C.T."/>
            <person name="Winkler M.E."/>
        </authorList>
    </citation>
    <scope>NUCLEOTIDE SEQUENCE</scope>
</reference>
<name>A0A382R6Y9_9ZZZZ</name>
<proteinExistence type="predicted"/>
<sequence length="73" mass="8218">MKKIKALRTIFPYCYLLVFLGCSVEQVMSKAGVMTHPQCAKYSTEEAVSTCESGLRGRSEPRFSIGFGFSRRM</sequence>
<evidence type="ECO:0008006" key="2">
    <source>
        <dbReference type="Google" id="ProtNLM"/>
    </source>
</evidence>
<evidence type="ECO:0000313" key="1">
    <source>
        <dbReference type="EMBL" id="SVC93456.1"/>
    </source>
</evidence>
<dbReference type="EMBL" id="UINC01119553">
    <property type="protein sequence ID" value="SVC93456.1"/>
    <property type="molecule type" value="Genomic_DNA"/>
</dbReference>
<dbReference type="PROSITE" id="PS51257">
    <property type="entry name" value="PROKAR_LIPOPROTEIN"/>
    <property type="match status" value="1"/>
</dbReference>
<protein>
    <recommendedName>
        <fullName evidence="2">Lipoprotein</fullName>
    </recommendedName>
</protein>